<evidence type="ECO:0000256" key="1">
    <source>
        <dbReference type="ARBA" id="ARBA00023015"/>
    </source>
</evidence>
<keyword evidence="3" id="KW-0804">Transcription</keyword>
<evidence type="ECO:0000259" key="4">
    <source>
        <dbReference type="PROSITE" id="PS50943"/>
    </source>
</evidence>
<dbReference type="RefSeq" id="WP_152927795.1">
    <property type="nucleotide sequence ID" value="NZ_LHUQ01000041.1"/>
</dbReference>
<name>A0A0M0ED44_KOMEU</name>
<proteinExistence type="predicted"/>
<dbReference type="SMART" id="SM00530">
    <property type="entry name" value="HTH_XRE"/>
    <property type="match status" value="1"/>
</dbReference>
<dbReference type="InterPro" id="IPR001387">
    <property type="entry name" value="Cro/C1-type_HTH"/>
</dbReference>
<sequence length="190" mass="20414">MKILDVFQDCGVSYMSNKDFEPDEVKNRAERLRQAVKNAGGNTQVAARAGVPFGTLNRYIAGRDMKASAMIALAKACGVSLDWLATGDEPEKPGELPTITSMESFGDQDLVPVRYYGVRASAGFGTLCDAEATKDVILIPRAVLGAAFGVHENNIVSMHAMGDSMTQPLAVAMVFLLTRPHRIICSVSMS</sequence>
<reference evidence="5" key="1">
    <citation type="submission" date="2015-08" db="EMBL/GenBank/DDBJ databases">
        <title>Draft genome sequence of Komagataeibacter europaeus CECT 8546 a cellulose producer strain from vinegar produced by the traditional method.</title>
        <authorList>
            <person name="Poehlein A."/>
            <person name="Valera M.J."/>
            <person name="Haack F.S."/>
            <person name="Mas A."/>
            <person name="Daniel R."/>
            <person name="Streit W.R."/>
            <person name="Mateo E."/>
        </authorList>
    </citation>
    <scope>NUCLEOTIDE SEQUENCE [LARGE SCALE GENOMIC DNA]</scope>
    <source>
        <strain evidence="5">CECT 8546</strain>
    </source>
</reference>
<evidence type="ECO:0000313" key="6">
    <source>
        <dbReference type="Proteomes" id="UP000037566"/>
    </source>
</evidence>
<dbReference type="PATRIC" id="fig|33995.3.peg.3715"/>
<comment type="caution">
    <text evidence="5">The sequence shown here is derived from an EMBL/GenBank/DDBJ whole genome shotgun (WGS) entry which is preliminary data.</text>
</comment>
<feature type="domain" description="HTH cro/C1-type" evidence="4">
    <location>
        <begin position="43"/>
        <end position="84"/>
    </location>
</feature>
<dbReference type="Gene3D" id="1.10.260.40">
    <property type="entry name" value="lambda repressor-like DNA-binding domains"/>
    <property type="match status" value="1"/>
</dbReference>
<dbReference type="OrthoDB" id="7219726at2"/>
<keyword evidence="1" id="KW-0805">Transcription regulation</keyword>
<protein>
    <submittedName>
        <fullName evidence="5">Helix-turn-helix protein</fullName>
    </submittedName>
</protein>
<dbReference type="EMBL" id="LHUQ01000041">
    <property type="protein sequence ID" value="KON63155.1"/>
    <property type="molecule type" value="Genomic_DNA"/>
</dbReference>
<gene>
    <name evidence="5" type="ORF">KOEU_33540</name>
</gene>
<evidence type="ECO:0000256" key="3">
    <source>
        <dbReference type="ARBA" id="ARBA00023163"/>
    </source>
</evidence>
<evidence type="ECO:0000256" key="2">
    <source>
        <dbReference type="ARBA" id="ARBA00023125"/>
    </source>
</evidence>
<keyword evidence="6" id="KW-1185">Reference proteome</keyword>
<accession>A0A0M0ED44</accession>
<dbReference type="PROSITE" id="PS50943">
    <property type="entry name" value="HTH_CROC1"/>
    <property type="match status" value="1"/>
</dbReference>
<dbReference type="Pfam" id="PF01381">
    <property type="entry name" value="HTH_3"/>
    <property type="match status" value="1"/>
</dbReference>
<organism evidence="5 6">
    <name type="scientific">Komagataeibacter europaeus</name>
    <name type="common">Gluconacetobacter europaeus</name>
    <dbReference type="NCBI Taxonomy" id="33995"/>
    <lineage>
        <taxon>Bacteria</taxon>
        <taxon>Pseudomonadati</taxon>
        <taxon>Pseudomonadota</taxon>
        <taxon>Alphaproteobacteria</taxon>
        <taxon>Acetobacterales</taxon>
        <taxon>Acetobacteraceae</taxon>
        <taxon>Komagataeibacter</taxon>
    </lineage>
</organism>
<evidence type="ECO:0000313" key="5">
    <source>
        <dbReference type="EMBL" id="KON63155.1"/>
    </source>
</evidence>
<keyword evidence="2" id="KW-0238">DNA-binding</keyword>
<dbReference type="InterPro" id="IPR010982">
    <property type="entry name" value="Lambda_DNA-bd_dom_sf"/>
</dbReference>
<dbReference type="GO" id="GO:0003677">
    <property type="term" value="F:DNA binding"/>
    <property type="evidence" value="ECO:0007669"/>
    <property type="project" value="UniProtKB-KW"/>
</dbReference>
<dbReference type="CDD" id="cd00093">
    <property type="entry name" value="HTH_XRE"/>
    <property type="match status" value="1"/>
</dbReference>
<dbReference type="PANTHER" id="PTHR40661">
    <property type="match status" value="1"/>
</dbReference>
<dbReference type="Proteomes" id="UP000037566">
    <property type="component" value="Unassembled WGS sequence"/>
</dbReference>
<dbReference type="SUPFAM" id="SSF47413">
    <property type="entry name" value="lambda repressor-like DNA-binding domains"/>
    <property type="match status" value="1"/>
</dbReference>
<dbReference type="PANTHER" id="PTHR40661:SF3">
    <property type="entry name" value="FELS-1 PROPHAGE TRANSCRIPTIONAL REGULATOR"/>
    <property type="match status" value="1"/>
</dbReference>
<dbReference type="AlphaFoldDB" id="A0A0M0ED44"/>